<dbReference type="Proteomes" id="UP000070444">
    <property type="component" value="Unassembled WGS sequence"/>
</dbReference>
<evidence type="ECO:0000256" key="6">
    <source>
        <dbReference type="ARBA" id="ARBA00022840"/>
    </source>
</evidence>
<dbReference type="Gene3D" id="3.40.50.300">
    <property type="entry name" value="P-loop containing nucleotide triphosphate hydrolases"/>
    <property type="match status" value="1"/>
</dbReference>
<dbReference type="GO" id="GO:0015937">
    <property type="term" value="P:coenzyme A biosynthetic process"/>
    <property type="evidence" value="ECO:0007669"/>
    <property type="project" value="UniProtKB-KW"/>
</dbReference>
<dbReference type="InterPro" id="IPR027417">
    <property type="entry name" value="P-loop_NTPase"/>
</dbReference>
<gene>
    <name evidence="9" type="ORF">CONCODRAFT_82417</name>
</gene>
<dbReference type="GO" id="GO:0004140">
    <property type="term" value="F:dephospho-CoA kinase activity"/>
    <property type="evidence" value="ECO:0007669"/>
    <property type="project" value="InterPro"/>
</dbReference>
<evidence type="ECO:0000256" key="5">
    <source>
        <dbReference type="ARBA" id="ARBA00022777"/>
    </source>
</evidence>
<keyword evidence="8" id="KW-1133">Transmembrane helix</keyword>
<evidence type="ECO:0000313" key="9">
    <source>
        <dbReference type="EMBL" id="KXN66222.1"/>
    </source>
</evidence>
<dbReference type="EMBL" id="KQ964752">
    <property type="protein sequence ID" value="KXN66222.1"/>
    <property type="molecule type" value="Genomic_DNA"/>
</dbReference>
<keyword evidence="4" id="KW-0547">Nucleotide-binding</keyword>
<dbReference type="InterPro" id="IPR001977">
    <property type="entry name" value="Depp_CoAkinase"/>
</dbReference>
<keyword evidence="2" id="KW-0963">Cytoplasm</keyword>
<keyword evidence="5" id="KW-0418">Kinase</keyword>
<dbReference type="NCBIfam" id="TIGR00152">
    <property type="entry name" value="dephospho-CoA kinase"/>
    <property type="match status" value="1"/>
</dbReference>
<comment type="similarity">
    <text evidence="1">Belongs to the CoaE family.</text>
</comment>
<keyword evidence="8" id="KW-0472">Membrane</keyword>
<dbReference type="GO" id="GO:0031315">
    <property type="term" value="C:extrinsic component of mitochondrial outer membrane"/>
    <property type="evidence" value="ECO:0007669"/>
    <property type="project" value="EnsemblFungi"/>
</dbReference>
<keyword evidence="8" id="KW-0812">Transmembrane</keyword>
<dbReference type="GO" id="GO:0005524">
    <property type="term" value="F:ATP binding"/>
    <property type="evidence" value="ECO:0007669"/>
    <property type="project" value="UniProtKB-KW"/>
</dbReference>
<dbReference type="AlphaFoldDB" id="A0A137NU03"/>
<dbReference type="Pfam" id="PF01121">
    <property type="entry name" value="CoaE"/>
    <property type="match status" value="1"/>
</dbReference>
<name>A0A137NU03_CONC2</name>
<dbReference type="CDD" id="cd02022">
    <property type="entry name" value="DPCK"/>
    <property type="match status" value="1"/>
</dbReference>
<dbReference type="PROSITE" id="PS51219">
    <property type="entry name" value="DPCK"/>
    <property type="match status" value="1"/>
</dbReference>
<sequence length="233" mass="26521">MKIIGLTGGISTGKSTVSKELQILGLPLIDCDLLARVVVEPGKPAIKQIEKQFGKEYINEDGTLNREKLGDFIFKNPAQRRQLNKITHWYIRLEIAKSLINMVVIDAPLLIEAGIHLFVSELWVVYTDAPTQLERLIARNGFTEEDAKNRINSQLSLETKKDMATRVIDNNGTVEKTKLQVETIVKESMPWKITTWAWIVLPPLVIVTVSIVMFKLLMKFLILPIYNEVITYF</sequence>
<evidence type="ECO:0000256" key="1">
    <source>
        <dbReference type="ARBA" id="ARBA00009018"/>
    </source>
</evidence>
<feature type="transmembrane region" description="Helical" evidence="8">
    <location>
        <begin position="196"/>
        <end position="217"/>
    </location>
</feature>
<evidence type="ECO:0000256" key="7">
    <source>
        <dbReference type="ARBA" id="ARBA00022993"/>
    </source>
</evidence>
<evidence type="ECO:0000256" key="4">
    <source>
        <dbReference type="ARBA" id="ARBA00022741"/>
    </source>
</evidence>
<keyword evidence="7" id="KW-0173">Coenzyme A biosynthesis</keyword>
<proteinExistence type="inferred from homology"/>
<dbReference type="PANTHER" id="PTHR10695:SF46">
    <property type="entry name" value="BIFUNCTIONAL COENZYME A SYNTHASE-RELATED"/>
    <property type="match status" value="1"/>
</dbReference>
<dbReference type="GO" id="GO:0005811">
    <property type="term" value="C:lipid droplet"/>
    <property type="evidence" value="ECO:0007669"/>
    <property type="project" value="EnsemblFungi"/>
</dbReference>
<dbReference type="GO" id="GO:1990143">
    <property type="term" value="C:CoA-synthesizing protein complex"/>
    <property type="evidence" value="ECO:0007669"/>
    <property type="project" value="EnsemblFungi"/>
</dbReference>
<dbReference type="HAMAP" id="MF_00376">
    <property type="entry name" value="Dephospho_CoA_kinase"/>
    <property type="match status" value="1"/>
</dbReference>
<dbReference type="OrthoDB" id="247245at2759"/>
<dbReference type="SUPFAM" id="SSF52540">
    <property type="entry name" value="P-loop containing nucleoside triphosphate hydrolases"/>
    <property type="match status" value="1"/>
</dbReference>
<dbReference type="OMA" id="DVDKEYH"/>
<keyword evidence="10" id="KW-1185">Reference proteome</keyword>
<protein>
    <submittedName>
        <fullName evidence="9">CoaE-domain-containing protein</fullName>
    </submittedName>
</protein>
<evidence type="ECO:0000256" key="3">
    <source>
        <dbReference type="ARBA" id="ARBA00022679"/>
    </source>
</evidence>
<evidence type="ECO:0000256" key="8">
    <source>
        <dbReference type="SAM" id="Phobius"/>
    </source>
</evidence>
<evidence type="ECO:0000313" key="10">
    <source>
        <dbReference type="Proteomes" id="UP000070444"/>
    </source>
</evidence>
<keyword evidence="6" id="KW-0067">ATP-binding</keyword>
<organism evidence="9 10">
    <name type="scientific">Conidiobolus coronatus (strain ATCC 28846 / CBS 209.66 / NRRL 28638)</name>
    <name type="common">Delacroixia coronata</name>
    <dbReference type="NCBI Taxonomy" id="796925"/>
    <lineage>
        <taxon>Eukaryota</taxon>
        <taxon>Fungi</taxon>
        <taxon>Fungi incertae sedis</taxon>
        <taxon>Zoopagomycota</taxon>
        <taxon>Entomophthoromycotina</taxon>
        <taxon>Entomophthoromycetes</taxon>
        <taxon>Entomophthorales</taxon>
        <taxon>Ancylistaceae</taxon>
        <taxon>Conidiobolus</taxon>
    </lineage>
</organism>
<reference evidence="9 10" key="1">
    <citation type="journal article" date="2015" name="Genome Biol. Evol.">
        <title>Phylogenomic analyses indicate that early fungi evolved digesting cell walls of algal ancestors of land plants.</title>
        <authorList>
            <person name="Chang Y."/>
            <person name="Wang S."/>
            <person name="Sekimoto S."/>
            <person name="Aerts A.L."/>
            <person name="Choi C."/>
            <person name="Clum A."/>
            <person name="LaButti K.M."/>
            <person name="Lindquist E.A."/>
            <person name="Yee Ngan C."/>
            <person name="Ohm R.A."/>
            <person name="Salamov A.A."/>
            <person name="Grigoriev I.V."/>
            <person name="Spatafora J.W."/>
            <person name="Berbee M.L."/>
        </authorList>
    </citation>
    <scope>NUCLEOTIDE SEQUENCE [LARGE SCALE GENOMIC DNA]</scope>
    <source>
        <strain evidence="9 10">NRRL 28638</strain>
    </source>
</reference>
<dbReference type="FunFam" id="3.40.50.300:FF:000991">
    <property type="entry name" value="Dephospho-CoA kinase"/>
    <property type="match status" value="1"/>
</dbReference>
<evidence type="ECO:0000256" key="2">
    <source>
        <dbReference type="ARBA" id="ARBA00022490"/>
    </source>
</evidence>
<accession>A0A137NU03</accession>
<dbReference type="PANTHER" id="PTHR10695">
    <property type="entry name" value="DEPHOSPHO-COA KINASE-RELATED"/>
    <property type="match status" value="1"/>
</dbReference>
<keyword evidence="3" id="KW-0808">Transferase</keyword>
<dbReference type="STRING" id="796925.A0A137NU03"/>